<keyword evidence="2" id="KW-0238">DNA-binding</keyword>
<dbReference type="PANTHER" id="PTHR44846:SF16">
    <property type="entry name" value="TRANSCRIPTIONAL REGULATOR PHNF-RELATED"/>
    <property type="match status" value="1"/>
</dbReference>
<dbReference type="PROSITE" id="PS50949">
    <property type="entry name" value="HTH_GNTR"/>
    <property type="match status" value="1"/>
</dbReference>
<dbReference type="InterPro" id="IPR028978">
    <property type="entry name" value="Chorismate_lyase_/UTRA_dom_sf"/>
</dbReference>
<dbReference type="Proteomes" id="UP000826300">
    <property type="component" value="Chromosome"/>
</dbReference>
<dbReference type="InterPro" id="IPR036388">
    <property type="entry name" value="WH-like_DNA-bd_sf"/>
</dbReference>
<evidence type="ECO:0000313" key="6">
    <source>
        <dbReference type="Proteomes" id="UP000826300"/>
    </source>
</evidence>
<dbReference type="Pfam" id="PF07702">
    <property type="entry name" value="UTRA"/>
    <property type="match status" value="1"/>
</dbReference>
<dbReference type="SMART" id="SM00866">
    <property type="entry name" value="UTRA"/>
    <property type="match status" value="1"/>
</dbReference>
<reference evidence="5" key="1">
    <citation type="submission" date="2021-02" db="EMBL/GenBank/DDBJ databases">
        <title>Rhodobacter shimadae sp. nov., an aerobic anoxygenic phototrophic bacterium isolated from a hot spring.</title>
        <authorList>
            <person name="Muramatsu S."/>
            <person name="Haruta S."/>
            <person name="Hirose S."/>
            <person name="Hanada S."/>
        </authorList>
    </citation>
    <scope>NUCLEOTIDE SEQUENCE</scope>
    <source>
        <strain evidence="5">N10</strain>
    </source>
</reference>
<dbReference type="AlphaFoldDB" id="A0A8G1EEH0"/>
<dbReference type="GO" id="GO:0003700">
    <property type="term" value="F:DNA-binding transcription factor activity"/>
    <property type="evidence" value="ECO:0007669"/>
    <property type="project" value="InterPro"/>
</dbReference>
<evidence type="ECO:0000313" key="5">
    <source>
        <dbReference type="EMBL" id="QYZ71293.1"/>
    </source>
</evidence>
<dbReference type="InterPro" id="IPR050679">
    <property type="entry name" value="Bact_HTH_transcr_reg"/>
</dbReference>
<feature type="domain" description="HTH gntR-type" evidence="4">
    <location>
        <begin position="2"/>
        <end position="70"/>
    </location>
</feature>
<dbReference type="Gene3D" id="1.10.10.10">
    <property type="entry name" value="Winged helix-like DNA-binding domain superfamily/Winged helix DNA-binding domain"/>
    <property type="match status" value="1"/>
</dbReference>
<dbReference type="InterPro" id="IPR011663">
    <property type="entry name" value="UTRA"/>
</dbReference>
<keyword evidence="6" id="KW-1185">Reference proteome</keyword>
<dbReference type="SMART" id="SM00345">
    <property type="entry name" value="HTH_GNTR"/>
    <property type="match status" value="1"/>
</dbReference>
<evidence type="ECO:0000259" key="4">
    <source>
        <dbReference type="PROSITE" id="PS50949"/>
    </source>
</evidence>
<keyword evidence="1" id="KW-0805">Transcription regulation</keyword>
<evidence type="ECO:0000256" key="2">
    <source>
        <dbReference type="ARBA" id="ARBA00023125"/>
    </source>
</evidence>
<dbReference type="SUPFAM" id="SSF46785">
    <property type="entry name" value="Winged helix' DNA-binding domain"/>
    <property type="match status" value="1"/>
</dbReference>
<dbReference type="PRINTS" id="PR00035">
    <property type="entry name" value="HTHGNTR"/>
</dbReference>
<dbReference type="RefSeq" id="WP_220663746.1">
    <property type="nucleotide sequence ID" value="NZ_CP069370.1"/>
</dbReference>
<dbReference type="KEGG" id="nsm:JO391_07250"/>
<keyword evidence="3" id="KW-0804">Transcription</keyword>
<protein>
    <submittedName>
        <fullName evidence="5">UTRA domain-containing protein</fullName>
    </submittedName>
</protein>
<proteinExistence type="predicted"/>
<dbReference type="PANTHER" id="PTHR44846">
    <property type="entry name" value="MANNOSYL-D-GLYCERATE TRANSPORT/METABOLISM SYSTEM REPRESSOR MNGR-RELATED"/>
    <property type="match status" value="1"/>
</dbReference>
<dbReference type="SUPFAM" id="SSF64288">
    <property type="entry name" value="Chorismate lyase-like"/>
    <property type="match status" value="1"/>
</dbReference>
<dbReference type="Pfam" id="PF00392">
    <property type="entry name" value="GntR"/>
    <property type="match status" value="1"/>
</dbReference>
<dbReference type="CDD" id="cd07377">
    <property type="entry name" value="WHTH_GntR"/>
    <property type="match status" value="1"/>
</dbReference>
<organism evidence="5 6">
    <name type="scientific">Neotabrizicola shimadae</name>
    <dbReference type="NCBI Taxonomy" id="2807096"/>
    <lineage>
        <taxon>Bacteria</taxon>
        <taxon>Pseudomonadati</taxon>
        <taxon>Pseudomonadota</taxon>
        <taxon>Alphaproteobacteria</taxon>
        <taxon>Rhodobacterales</taxon>
        <taxon>Paracoccaceae</taxon>
        <taxon>Neotabrizicola</taxon>
    </lineage>
</organism>
<sequence length="225" mass="24947">MIQGWEAIRDEALRRIRTREWSPGETIPNEEDLAREFGCARATVNRALRDLAEAGFLERRRKAGTRVTVLPVRKATLEIPVIRREVEARGAVHSHRVLSANRVVPPPPVASRLNHAAELLLVETLHLADGRPFALETRWLNTAILPPLPDPDRVSLNEWLVGNVPYASGDIEFSAEAADSREAAALGLVEGAALFITERRTFAPDGPITLVRLAHAPGYRLRTEV</sequence>
<dbReference type="InterPro" id="IPR036390">
    <property type="entry name" value="WH_DNA-bd_sf"/>
</dbReference>
<gene>
    <name evidence="5" type="ORF">JO391_07250</name>
</gene>
<accession>A0A8G1EEH0</accession>
<name>A0A8G1EEH0_9RHOB</name>
<evidence type="ECO:0000256" key="3">
    <source>
        <dbReference type="ARBA" id="ARBA00023163"/>
    </source>
</evidence>
<dbReference type="Gene3D" id="3.40.1410.10">
    <property type="entry name" value="Chorismate lyase-like"/>
    <property type="match status" value="1"/>
</dbReference>
<dbReference type="EMBL" id="CP069370">
    <property type="protein sequence ID" value="QYZ71293.1"/>
    <property type="molecule type" value="Genomic_DNA"/>
</dbReference>
<dbReference type="InterPro" id="IPR000524">
    <property type="entry name" value="Tscrpt_reg_HTH_GntR"/>
</dbReference>
<dbReference type="GO" id="GO:0003677">
    <property type="term" value="F:DNA binding"/>
    <property type="evidence" value="ECO:0007669"/>
    <property type="project" value="UniProtKB-KW"/>
</dbReference>
<evidence type="ECO:0000256" key="1">
    <source>
        <dbReference type="ARBA" id="ARBA00023015"/>
    </source>
</evidence>